<dbReference type="InterPro" id="IPR039426">
    <property type="entry name" value="TonB-dep_rcpt-like"/>
</dbReference>
<keyword evidence="5 9" id="KW-0798">TonB box</keyword>
<dbReference type="EMBL" id="LS483487">
    <property type="protein sequence ID" value="SQJ06302.1"/>
    <property type="molecule type" value="Genomic_DNA"/>
</dbReference>
<evidence type="ECO:0000259" key="11">
    <source>
        <dbReference type="Pfam" id="PF00593"/>
    </source>
</evidence>
<evidence type="ECO:0000313" key="14">
    <source>
        <dbReference type="Proteomes" id="UP000249008"/>
    </source>
</evidence>
<dbReference type="SUPFAM" id="SSF56935">
    <property type="entry name" value="Porins"/>
    <property type="match status" value="1"/>
</dbReference>
<keyword evidence="3 8" id="KW-1134">Transmembrane beta strand</keyword>
<dbReference type="InterPro" id="IPR012910">
    <property type="entry name" value="Plug_dom"/>
</dbReference>
<feature type="domain" description="TonB-dependent receptor-like beta-barrel" evidence="11">
    <location>
        <begin position="225"/>
        <end position="621"/>
    </location>
</feature>
<dbReference type="Pfam" id="PF00593">
    <property type="entry name" value="TonB_dep_Rec_b-barrel"/>
    <property type="match status" value="1"/>
</dbReference>
<sequence>MKKALMVAAILTVSTTIMAEENIASRRLTESVISTENFETSVLDTAKNVTIVTQEDIQNKGASTVEEALRGVPGLDIRLMDGSDPVFDMRGSGATAGSNTLVLLDGVPLNNIEGRYFTSQIPVDQIDKIEIIPSGGAVMYGDGATGGVINIITKLPQDKKNYGSVNMEAGSWNTRKGTVNYGTKIGNKFLLDTSYTYTEGDGYRTPHPDYKDGDTKKSLWLRGRYLLDDGYLEMRYNYNKVEDSYSDYLTKEKFDDSIKQHGASGGKYKNISNEYTLTYNKKLSDKLSFLIYGGYTENDYRYKATYYPSAYNENKRNIITQYYIKPQLKYTYGEDSYVIFGGDYKNGKVEDKTSGNPDKEKESYGGYILNKTTVGQFQFTQGYRKERSEFDYFVTKYGPGPSFTPSINNFKKKFSSDAYELAVNYLYSDTGSIYLSFTQGFRTPSTDDLGAWYGDIDVQETRSYEFGIKDMYKNTYISSSIFLIDTDNEIYYNKYENFGDGANRNFDGKVRRIGGQISLQHYFDKLTLRENISYIQPKVTSGEYDGKEFAGVPRWQGNIGMSYNILSNMIFNIDGYYFGKAYNSDDFSNKLGKNDDYITVDTNIRYNFNNGFEIYGGIRNLFDKEYANAILSSRTGDKVYYPADGRSYYAGFKYSF</sequence>
<proteinExistence type="inferred from homology"/>
<comment type="subcellular location">
    <subcellularLocation>
        <location evidence="1 8">Cell outer membrane</location>
        <topology evidence="1 8">Multi-pass membrane protein</topology>
    </subcellularLocation>
</comment>
<dbReference type="PANTHER" id="PTHR30069">
    <property type="entry name" value="TONB-DEPENDENT OUTER MEMBRANE RECEPTOR"/>
    <property type="match status" value="1"/>
</dbReference>
<keyword evidence="6 8" id="KW-0472">Membrane</keyword>
<dbReference type="PROSITE" id="PS52016">
    <property type="entry name" value="TONB_DEPENDENT_REC_3"/>
    <property type="match status" value="1"/>
</dbReference>
<keyword evidence="10" id="KW-0732">Signal</keyword>
<dbReference type="Proteomes" id="UP000249008">
    <property type="component" value="Chromosome 1"/>
</dbReference>
<dbReference type="KEGG" id="ful:C4N20_00505"/>
<keyword evidence="7 8" id="KW-0998">Cell outer membrane</keyword>
<comment type="similarity">
    <text evidence="8 9">Belongs to the TonB-dependent receptor family.</text>
</comment>
<gene>
    <name evidence="13" type="primary">btuB</name>
    <name evidence="13" type="ORF">NCTC12112_01972</name>
</gene>
<dbReference type="GeneID" id="78453269"/>
<reference evidence="13 14" key="1">
    <citation type="submission" date="2018-06" db="EMBL/GenBank/DDBJ databases">
        <authorList>
            <consortium name="Pathogen Informatics"/>
            <person name="Doyle S."/>
        </authorList>
    </citation>
    <scope>NUCLEOTIDE SEQUENCE [LARGE SCALE GENOMIC DNA]</scope>
    <source>
        <strain evidence="13 14">NCTC12112</strain>
    </source>
</reference>
<evidence type="ECO:0000256" key="2">
    <source>
        <dbReference type="ARBA" id="ARBA00022448"/>
    </source>
</evidence>
<feature type="chain" id="PRO_5043757678" evidence="10">
    <location>
        <begin position="20"/>
        <end position="656"/>
    </location>
</feature>
<feature type="signal peptide" evidence="10">
    <location>
        <begin position="1"/>
        <end position="19"/>
    </location>
</feature>
<dbReference type="InterPro" id="IPR036942">
    <property type="entry name" value="Beta-barrel_TonB_sf"/>
</dbReference>
<dbReference type="GO" id="GO:0009279">
    <property type="term" value="C:cell outer membrane"/>
    <property type="evidence" value="ECO:0007669"/>
    <property type="project" value="UniProtKB-SubCell"/>
</dbReference>
<dbReference type="Gene3D" id="2.170.130.10">
    <property type="entry name" value="TonB-dependent receptor, plug domain"/>
    <property type="match status" value="1"/>
</dbReference>
<evidence type="ECO:0000256" key="3">
    <source>
        <dbReference type="ARBA" id="ARBA00022452"/>
    </source>
</evidence>
<keyword evidence="4 8" id="KW-0812">Transmembrane</keyword>
<evidence type="ECO:0000313" key="13">
    <source>
        <dbReference type="EMBL" id="SQJ06302.1"/>
    </source>
</evidence>
<dbReference type="AlphaFoldDB" id="A0AAX2JBP4"/>
<evidence type="ECO:0000256" key="1">
    <source>
        <dbReference type="ARBA" id="ARBA00004571"/>
    </source>
</evidence>
<evidence type="ECO:0000256" key="5">
    <source>
        <dbReference type="ARBA" id="ARBA00023077"/>
    </source>
</evidence>
<dbReference type="GO" id="GO:0044718">
    <property type="term" value="P:siderophore transmembrane transport"/>
    <property type="evidence" value="ECO:0007669"/>
    <property type="project" value="TreeGrafter"/>
</dbReference>
<evidence type="ECO:0000256" key="10">
    <source>
        <dbReference type="SAM" id="SignalP"/>
    </source>
</evidence>
<name>A0AAX2JBP4_9FUSO</name>
<dbReference type="CDD" id="cd01347">
    <property type="entry name" value="ligand_gated_channel"/>
    <property type="match status" value="1"/>
</dbReference>
<evidence type="ECO:0000256" key="9">
    <source>
        <dbReference type="RuleBase" id="RU003357"/>
    </source>
</evidence>
<organism evidence="13 14">
    <name type="scientific">Fusobacterium ulcerans</name>
    <dbReference type="NCBI Taxonomy" id="861"/>
    <lineage>
        <taxon>Bacteria</taxon>
        <taxon>Fusobacteriati</taxon>
        <taxon>Fusobacteriota</taxon>
        <taxon>Fusobacteriia</taxon>
        <taxon>Fusobacteriales</taxon>
        <taxon>Fusobacteriaceae</taxon>
        <taxon>Fusobacterium</taxon>
    </lineage>
</organism>
<dbReference type="Gene3D" id="2.40.170.20">
    <property type="entry name" value="TonB-dependent receptor, beta-barrel domain"/>
    <property type="match status" value="1"/>
</dbReference>
<dbReference type="Pfam" id="PF07715">
    <property type="entry name" value="Plug"/>
    <property type="match status" value="1"/>
</dbReference>
<keyword evidence="2 8" id="KW-0813">Transport</keyword>
<feature type="domain" description="TonB-dependent receptor plug" evidence="12">
    <location>
        <begin position="42"/>
        <end position="148"/>
    </location>
</feature>
<dbReference type="InterPro" id="IPR000531">
    <property type="entry name" value="Beta-barrel_TonB"/>
</dbReference>
<evidence type="ECO:0000256" key="8">
    <source>
        <dbReference type="PROSITE-ProRule" id="PRU01360"/>
    </source>
</evidence>
<evidence type="ECO:0000256" key="4">
    <source>
        <dbReference type="ARBA" id="ARBA00022692"/>
    </source>
</evidence>
<dbReference type="InterPro" id="IPR037066">
    <property type="entry name" value="Plug_dom_sf"/>
</dbReference>
<protein>
    <submittedName>
        <fullName evidence="13">Outer membrane cobalamin translocator</fullName>
    </submittedName>
</protein>
<evidence type="ECO:0000259" key="12">
    <source>
        <dbReference type="Pfam" id="PF07715"/>
    </source>
</evidence>
<accession>A0AAX2JBP4</accession>
<dbReference type="RefSeq" id="WP_005982010.1">
    <property type="nucleotide sequence ID" value="NZ_CABKNW010000005.1"/>
</dbReference>
<dbReference type="PANTHER" id="PTHR30069:SF27">
    <property type="entry name" value="BLL4766 PROTEIN"/>
    <property type="match status" value="1"/>
</dbReference>
<evidence type="ECO:0000256" key="6">
    <source>
        <dbReference type="ARBA" id="ARBA00023136"/>
    </source>
</evidence>
<evidence type="ECO:0000256" key="7">
    <source>
        <dbReference type="ARBA" id="ARBA00023237"/>
    </source>
</evidence>
<dbReference type="GO" id="GO:0015344">
    <property type="term" value="F:siderophore uptake transmembrane transporter activity"/>
    <property type="evidence" value="ECO:0007669"/>
    <property type="project" value="TreeGrafter"/>
</dbReference>